<protein>
    <recommendedName>
        <fullName evidence="2">RING-type domain-containing protein</fullName>
    </recommendedName>
</protein>
<comment type="caution">
    <text evidence="3">The sequence shown here is derived from an EMBL/GenBank/DDBJ whole genome shotgun (WGS) entry which is preliminary data.</text>
</comment>
<proteinExistence type="predicted"/>
<evidence type="ECO:0000313" key="4">
    <source>
        <dbReference type="Proteomes" id="UP001172159"/>
    </source>
</evidence>
<organism evidence="3 4">
    <name type="scientific">Apiosordaria backusii</name>
    <dbReference type="NCBI Taxonomy" id="314023"/>
    <lineage>
        <taxon>Eukaryota</taxon>
        <taxon>Fungi</taxon>
        <taxon>Dikarya</taxon>
        <taxon>Ascomycota</taxon>
        <taxon>Pezizomycotina</taxon>
        <taxon>Sordariomycetes</taxon>
        <taxon>Sordariomycetidae</taxon>
        <taxon>Sordariales</taxon>
        <taxon>Lasiosphaeriaceae</taxon>
        <taxon>Apiosordaria</taxon>
    </lineage>
</organism>
<dbReference type="SUPFAM" id="SSF57850">
    <property type="entry name" value="RING/U-box"/>
    <property type="match status" value="1"/>
</dbReference>
<dbReference type="SMART" id="SM00184">
    <property type="entry name" value="RING"/>
    <property type="match status" value="1"/>
</dbReference>
<dbReference type="AlphaFoldDB" id="A0AA40EN06"/>
<dbReference type="GO" id="GO:0008270">
    <property type="term" value="F:zinc ion binding"/>
    <property type="evidence" value="ECO:0007669"/>
    <property type="project" value="UniProtKB-KW"/>
</dbReference>
<name>A0AA40EN06_9PEZI</name>
<dbReference type="InterPro" id="IPR001841">
    <property type="entry name" value="Znf_RING"/>
</dbReference>
<keyword evidence="1" id="KW-0863">Zinc-finger</keyword>
<reference evidence="3" key="1">
    <citation type="submission" date="2023-06" db="EMBL/GenBank/DDBJ databases">
        <title>Genome-scale phylogeny and comparative genomics of the fungal order Sordariales.</title>
        <authorList>
            <consortium name="Lawrence Berkeley National Laboratory"/>
            <person name="Hensen N."/>
            <person name="Bonometti L."/>
            <person name="Westerberg I."/>
            <person name="Brannstrom I.O."/>
            <person name="Guillou S."/>
            <person name="Cros-Aarteil S."/>
            <person name="Calhoun S."/>
            <person name="Haridas S."/>
            <person name="Kuo A."/>
            <person name="Mondo S."/>
            <person name="Pangilinan J."/>
            <person name="Riley R."/>
            <person name="Labutti K."/>
            <person name="Andreopoulos B."/>
            <person name="Lipzen A."/>
            <person name="Chen C."/>
            <person name="Yanf M."/>
            <person name="Daum C."/>
            <person name="Ng V."/>
            <person name="Clum A."/>
            <person name="Steindorff A."/>
            <person name="Ohm R."/>
            <person name="Martin F."/>
            <person name="Silar P."/>
            <person name="Natvig D."/>
            <person name="Lalanne C."/>
            <person name="Gautier V."/>
            <person name="Ament-Velasquez S.L."/>
            <person name="Kruys A."/>
            <person name="Hutchinson M.I."/>
            <person name="Powell A.J."/>
            <person name="Barry K."/>
            <person name="Miller A.N."/>
            <person name="Grigoriev I.V."/>
            <person name="Debuchy R."/>
            <person name="Gladieux P."/>
            <person name="Thoren M.H."/>
            <person name="Johannesson H."/>
        </authorList>
    </citation>
    <scope>NUCLEOTIDE SEQUENCE</scope>
    <source>
        <strain evidence="3">CBS 540.89</strain>
    </source>
</reference>
<sequence length="283" mass="31757">MASKNRESITLYSQLKPFLTSPLTTLILPPLVPCTLCLSDSEILTPLTPRSLRPTALEGVVLFCGHITCKPCFQLWHDTVRPKATYPPETYHPTHPTQPPSVPCPVCRRPLDFSDAGFCRHVLFAAPLIPPSGVPLTLNEGGEIPTHCSDCRVWRGRKLGELIAACRARGVTTAEGLEGEVRREERVKFLEEEIALVFPWVVQEEQGREDPVGFVEGEVRNEMEGEEPTWAGPSEEATGREFGERRGFMSYSDSVSIIDYRMLCAYFVGLYHSFMFNLHAPYF</sequence>
<evidence type="ECO:0000256" key="1">
    <source>
        <dbReference type="PROSITE-ProRule" id="PRU00175"/>
    </source>
</evidence>
<keyword evidence="1" id="KW-0479">Metal-binding</keyword>
<dbReference type="InterPro" id="IPR013083">
    <property type="entry name" value="Znf_RING/FYVE/PHD"/>
</dbReference>
<evidence type="ECO:0000313" key="3">
    <source>
        <dbReference type="EMBL" id="KAK0742317.1"/>
    </source>
</evidence>
<evidence type="ECO:0000259" key="2">
    <source>
        <dbReference type="PROSITE" id="PS50089"/>
    </source>
</evidence>
<gene>
    <name evidence="3" type="ORF">B0T21DRAFT_409140</name>
</gene>
<dbReference type="EMBL" id="JAUKTV010000003">
    <property type="protein sequence ID" value="KAK0742317.1"/>
    <property type="molecule type" value="Genomic_DNA"/>
</dbReference>
<dbReference type="Gene3D" id="3.30.40.10">
    <property type="entry name" value="Zinc/RING finger domain, C3HC4 (zinc finger)"/>
    <property type="match status" value="1"/>
</dbReference>
<keyword evidence="4" id="KW-1185">Reference proteome</keyword>
<keyword evidence="1" id="KW-0862">Zinc</keyword>
<feature type="domain" description="RING-type" evidence="2">
    <location>
        <begin position="34"/>
        <end position="108"/>
    </location>
</feature>
<dbReference type="PROSITE" id="PS50089">
    <property type="entry name" value="ZF_RING_2"/>
    <property type="match status" value="1"/>
</dbReference>
<dbReference type="Proteomes" id="UP001172159">
    <property type="component" value="Unassembled WGS sequence"/>
</dbReference>
<accession>A0AA40EN06</accession>